<accession>A0A0S6W766</accession>
<protein>
    <submittedName>
        <fullName evidence="1">Uncharacterized protein</fullName>
    </submittedName>
</protein>
<dbReference type="AlphaFoldDB" id="A0A0S6W766"/>
<dbReference type="Proteomes" id="UP000030700">
    <property type="component" value="Unassembled WGS sequence"/>
</dbReference>
<reference evidence="1" key="1">
    <citation type="journal article" date="2015" name="PeerJ">
        <title>First genomic representation of candidate bacterial phylum KSB3 points to enhanced environmental sensing as a trigger of wastewater bulking.</title>
        <authorList>
            <person name="Sekiguchi Y."/>
            <person name="Ohashi A."/>
            <person name="Parks D.H."/>
            <person name="Yamauchi T."/>
            <person name="Tyson G.W."/>
            <person name="Hugenholtz P."/>
        </authorList>
    </citation>
    <scope>NUCLEOTIDE SEQUENCE [LARGE SCALE GENOMIC DNA]</scope>
</reference>
<dbReference type="EMBL" id="DF820459">
    <property type="protein sequence ID" value="GAK53550.1"/>
    <property type="molecule type" value="Genomic_DNA"/>
</dbReference>
<name>A0A0S6W766_9BACT</name>
<dbReference type="STRING" id="1499966.U14_04816"/>
<sequence length="132" mass="14365">MNTTETMLKIDAGAGVSQETLDAMTRELVESINDYCGEPVAACATEPTQDGAKAGIETIITGVLKILGAKLSEKLLGKITDAVWDWLRATAKRFSAPVRVVLETPNGRIEITSNVSKDEVLHQLRRWVEAPE</sequence>
<proteinExistence type="predicted"/>
<evidence type="ECO:0000313" key="2">
    <source>
        <dbReference type="Proteomes" id="UP000030700"/>
    </source>
</evidence>
<evidence type="ECO:0000313" key="1">
    <source>
        <dbReference type="EMBL" id="GAK53550.1"/>
    </source>
</evidence>
<organism evidence="1">
    <name type="scientific">Candidatus Moduliflexus flocculans</name>
    <dbReference type="NCBI Taxonomy" id="1499966"/>
    <lineage>
        <taxon>Bacteria</taxon>
        <taxon>Candidatus Moduliflexota</taxon>
        <taxon>Candidatus Moduliflexia</taxon>
        <taxon>Candidatus Moduliflexales</taxon>
        <taxon>Candidatus Moduliflexaceae</taxon>
    </lineage>
</organism>
<dbReference type="HOGENOM" id="CLU_1912934_0_0_0"/>
<gene>
    <name evidence="1" type="ORF">U14_04816</name>
</gene>
<keyword evidence="2" id="KW-1185">Reference proteome</keyword>